<keyword evidence="2" id="KW-1185">Reference proteome</keyword>
<dbReference type="EMBL" id="JARK01000089">
    <property type="protein sequence ID" value="EYC43573.1"/>
    <property type="molecule type" value="Genomic_DNA"/>
</dbReference>
<dbReference type="Proteomes" id="UP000024635">
    <property type="component" value="Unassembled WGS sequence"/>
</dbReference>
<reference evidence="2" key="1">
    <citation type="journal article" date="2015" name="Nat. Genet.">
        <title>The genome and transcriptome of the zoonotic hookworm Ancylostoma ceylanicum identify infection-specific gene families.</title>
        <authorList>
            <person name="Schwarz E.M."/>
            <person name="Hu Y."/>
            <person name="Antoshechkin I."/>
            <person name="Miller M.M."/>
            <person name="Sternberg P.W."/>
            <person name="Aroian R.V."/>
        </authorList>
    </citation>
    <scope>NUCLEOTIDE SEQUENCE</scope>
    <source>
        <strain evidence="2">HY135</strain>
    </source>
</reference>
<accession>A0A016WX61</accession>
<proteinExistence type="predicted"/>
<organism evidence="1 2">
    <name type="scientific">Ancylostoma ceylanicum</name>
    <dbReference type="NCBI Taxonomy" id="53326"/>
    <lineage>
        <taxon>Eukaryota</taxon>
        <taxon>Metazoa</taxon>
        <taxon>Ecdysozoa</taxon>
        <taxon>Nematoda</taxon>
        <taxon>Chromadorea</taxon>
        <taxon>Rhabditida</taxon>
        <taxon>Rhabditina</taxon>
        <taxon>Rhabditomorpha</taxon>
        <taxon>Strongyloidea</taxon>
        <taxon>Ancylostomatidae</taxon>
        <taxon>Ancylostomatinae</taxon>
        <taxon>Ancylostoma</taxon>
    </lineage>
</organism>
<gene>
    <name evidence="1" type="primary">Acey_s0489.g2372</name>
    <name evidence="1" type="ORF">Y032_0489g2372</name>
</gene>
<sequence>MNTPLIMPFDVTAHLATMLYFAILGLQAVHRRILSLSTALRDGKIKPGGDCKTKVIPITFPKNDIYVEKINLYRKLMVEGKQRNGNTGKNLPTGENVAEMVSSKTFVVFPRIVP</sequence>
<evidence type="ECO:0000313" key="2">
    <source>
        <dbReference type="Proteomes" id="UP000024635"/>
    </source>
</evidence>
<comment type="caution">
    <text evidence="1">The sequence shown here is derived from an EMBL/GenBank/DDBJ whole genome shotgun (WGS) entry which is preliminary data.</text>
</comment>
<protein>
    <submittedName>
        <fullName evidence="1">Uncharacterized protein</fullName>
    </submittedName>
</protein>
<dbReference type="AlphaFoldDB" id="A0A016WX61"/>
<evidence type="ECO:0000313" key="1">
    <source>
        <dbReference type="EMBL" id="EYC43573.1"/>
    </source>
</evidence>
<name>A0A016WX61_9BILA</name>